<dbReference type="CDD" id="cd06171">
    <property type="entry name" value="Sigma70_r4"/>
    <property type="match status" value="1"/>
</dbReference>
<dbReference type="PANTHER" id="PTHR43133">
    <property type="entry name" value="RNA POLYMERASE ECF-TYPE SIGMA FACTO"/>
    <property type="match status" value="1"/>
</dbReference>
<dbReference type="SUPFAM" id="SSF88659">
    <property type="entry name" value="Sigma3 and sigma4 domains of RNA polymerase sigma factors"/>
    <property type="match status" value="1"/>
</dbReference>
<dbReference type="GO" id="GO:0006352">
    <property type="term" value="P:DNA-templated transcription initiation"/>
    <property type="evidence" value="ECO:0007669"/>
    <property type="project" value="InterPro"/>
</dbReference>
<evidence type="ECO:0000259" key="6">
    <source>
        <dbReference type="Pfam" id="PF04542"/>
    </source>
</evidence>
<reference evidence="8" key="1">
    <citation type="submission" date="2020-10" db="EMBL/GenBank/DDBJ databases">
        <authorList>
            <person name="Gilroy R."/>
        </authorList>
    </citation>
    <scope>NUCLEOTIDE SEQUENCE</scope>
    <source>
        <strain evidence="8">G3-8215</strain>
    </source>
</reference>
<evidence type="ECO:0000256" key="1">
    <source>
        <dbReference type="ARBA" id="ARBA00010641"/>
    </source>
</evidence>
<keyword evidence="3" id="KW-0731">Sigma factor</keyword>
<keyword evidence="2" id="KW-0805">Transcription regulation</keyword>
<dbReference type="InterPro" id="IPR039425">
    <property type="entry name" value="RNA_pol_sigma-70-like"/>
</dbReference>
<dbReference type="Pfam" id="PF04542">
    <property type="entry name" value="Sigma70_r2"/>
    <property type="match status" value="1"/>
</dbReference>
<keyword evidence="5" id="KW-0804">Transcription</keyword>
<dbReference type="InterPro" id="IPR013249">
    <property type="entry name" value="RNA_pol_sigma70_r4_t2"/>
</dbReference>
<dbReference type="InterPro" id="IPR036388">
    <property type="entry name" value="WH-like_DNA-bd_sf"/>
</dbReference>
<evidence type="ECO:0000256" key="5">
    <source>
        <dbReference type="ARBA" id="ARBA00023163"/>
    </source>
</evidence>
<name>A0A940IHB9_9BACT</name>
<organism evidence="8 9">
    <name type="scientific">Candidatus Cryptobacteroides avicola</name>
    <dbReference type="NCBI Taxonomy" id="2840757"/>
    <lineage>
        <taxon>Bacteria</taxon>
        <taxon>Pseudomonadati</taxon>
        <taxon>Bacteroidota</taxon>
        <taxon>Bacteroidia</taxon>
        <taxon>Bacteroidales</taxon>
        <taxon>Candidatus Cryptobacteroides</taxon>
    </lineage>
</organism>
<comment type="similarity">
    <text evidence="1">Belongs to the sigma-70 factor family. ECF subfamily.</text>
</comment>
<dbReference type="GO" id="GO:0003677">
    <property type="term" value="F:DNA binding"/>
    <property type="evidence" value="ECO:0007669"/>
    <property type="project" value="UniProtKB-KW"/>
</dbReference>
<dbReference type="Pfam" id="PF08281">
    <property type="entry name" value="Sigma70_r4_2"/>
    <property type="match status" value="1"/>
</dbReference>
<proteinExistence type="inferred from homology"/>
<evidence type="ECO:0000313" key="8">
    <source>
        <dbReference type="EMBL" id="MBO8482546.1"/>
    </source>
</evidence>
<evidence type="ECO:0000259" key="7">
    <source>
        <dbReference type="Pfam" id="PF08281"/>
    </source>
</evidence>
<evidence type="ECO:0000256" key="2">
    <source>
        <dbReference type="ARBA" id="ARBA00023015"/>
    </source>
</evidence>
<reference evidence="8" key="2">
    <citation type="journal article" date="2021" name="PeerJ">
        <title>Extensive microbial diversity within the chicken gut microbiome revealed by metagenomics and culture.</title>
        <authorList>
            <person name="Gilroy R."/>
            <person name="Ravi A."/>
            <person name="Getino M."/>
            <person name="Pursley I."/>
            <person name="Horton D.L."/>
            <person name="Alikhan N.F."/>
            <person name="Baker D."/>
            <person name="Gharbi K."/>
            <person name="Hall N."/>
            <person name="Watson M."/>
            <person name="Adriaenssens E.M."/>
            <person name="Foster-Nyarko E."/>
            <person name="Jarju S."/>
            <person name="Secka A."/>
            <person name="Antonio M."/>
            <person name="Oren A."/>
            <person name="Chaudhuri R.R."/>
            <person name="La Ragione R."/>
            <person name="Hildebrand F."/>
            <person name="Pallen M.J."/>
        </authorList>
    </citation>
    <scope>NUCLEOTIDE SEQUENCE</scope>
    <source>
        <strain evidence="8">G3-8215</strain>
    </source>
</reference>
<evidence type="ECO:0000256" key="3">
    <source>
        <dbReference type="ARBA" id="ARBA00023082"/>
    </source>
</evidence>
<dbReference type="Proteomes" id="UP000725002">
    <property type="component" value="Unassembled WGS sequence"/>
</dbReference>
<dbReference type="InterPro" id="IPR013325">
    <property type="entry name" value="RNA_pol_sigma_r2"/>
</dbReference>
<dbReference type="GO" id="GO:0016987">
    <property type="term" value="F:sigma factor activity"/>
    <property type="evidence" value="ECO:0007669"/>
    <property type="project" value="UniProtKB-KW"/>
</dbReference>
<dbReference type="AlphaFoldDB" id="A0A940IHB9"/>
<gene>
    <name evidence="8" type="ORF">IAB75_00265</name>
</gene>
<sequence>MEKQEFKDIWLPLSDGFYRVAYSILGSESDARDALQDLYIKLWNLKDSQVRIQSPAAYGARILRNICIDRIRSRNVRKGDADADRLAESGFDEPAVYSADRIVMDREMLVRLSRAMDGLPETQRTVVEMRYFSQMSYSEISGRTGISAINVRVLVSRAKKTLRAAMKEFIDGN</sequence>
<keyword evidence="4" id="KW-0238">DNA-binding</keyword>
<evidence type="ECO:0000256" key="4">
    <source>
        <dbReference type="ARBA" id="ARBA00023125"/>
    </source>
</evidence>
<feature type="domain" description="RNA polymerase sigma-70 region 2" evidence="6">
    <location>
        <begin position="18"/>
        <end position="75"/>
    </location>
</feature>
<feature type="domain" description="RNA polymerase sigma factor 70 region 4 type 2" evidence="7">
    <location>
        <begin position="110"/>
        <end position="162"/>
    </location>
</feature>
<dbReference type="Gene3D" id="1.10.10.10">
    <property type="entry name" value="Winged helix-like DNA-binding domain superfamily/Winged helix DNA-binding domain"/>
    <property type="match status" value="1"/>
</dbReference>
<dbReference type="PANTHER" id="PTHR43133:SF8">
    <property type="entry name" value="RNA POLYMERASE SIGMA FACTOR HI_1459-RELATED"/>
    <property type="match status" value="1"/>
</dbReference>
<dbReference type="InterPro" id="IPR013324">
    <property type="entry name" value="RNA_pol_sigma_r3/r4-like"/>
</dbReference>
<dbReference type="SUPFAM" id="SSF88946">
    <property type="entry name" value="Sigma2 domain of RNA polymerase sigma factors"/>
    <property type="match status" value="1"/>
</dbReference>
<evidence type="ECO:0000313" key="9">
    <source>
        <dbReference type="Proteomes" id="UP000725002"/>
    </source>
</evidence>
<accession>A0A940IHB9</accession>
<comment type="caution">
    <text evidence="8">The sequence shown here is derived from an EMBL/GenBank/DDBJ whole genome shotgun (WGS) entry which is preliminary data.</text>
</comment>
<dbReference type="EMBL" id="JADILV010000003">
    <property type="protein sequence ID" value="MBO8482546.1"/>
    <property type="molecule type" value="Genomic_DNA"/>
</dbReference>
<dbReference type="InterPro" id="IPR014284">
    <property type="entry name" value="RNA_pol_sigma-70_dom"/>
</dbReference>
<dbReference type="NCBIfam" id="TIGR02937">
    <property type="entry name" value="sigma70-ECF"/>
    <property type="match status" value="1"/>
</dbReference>
<protein>
    <submittedName>
        <fullName evidence="8">RNA polymerase sigma factor</fullName>
    </submittedName>
</protein>
<dbReference type="Gene3D" id="1.10.1740.10">
    <property type="match status" value="1"/>
</dbReference>
<dbReference type="InterPro" id="IPR007627">
    <property type="entry name" value="RNA_pol_sigma70_r2"/>
</dbReference>